<dbReference type="Pfam" id="PF13185">
    <property type="entry name" value="GAF_2"/>
    <property type="match status" value="2"/>
</dbReference>
<dbReference type="InterPro" id="IPR003018">
    <property type="entry name" value="GAF"/>
</dbReference>
<dbReference type="InterPro" id="IPR003594">
    <property type="entry name" value="HATPase_dom"/>
</dbReference>
<dbReference type="FunFam" id="3.30.565.10:FF:000006">
    <property type="entry name" value="Sensor histidine kinase WalK"/>
    <property type="match status" value="1"/>
</dbReference>
<keyword evidence="3 6" id="KW-0597">Phosphoprotein</keyword>
<gene>
    <name evidence="9" type="ORF">DX912_11065</name>
</gene>
<dbReference type="PANTHER" id="PTHR43547:SF2">
    <property type="entry name" value="HYBRID SIGNAL TRANSDUCTION HISTIDINE KINASE C"/>
    <property type="match status" value="1"/>
</dbReference>
<dbReference type="SMART" id="SM00388">
    <property type="entry name" value="HisKA"/>
    <property type="match status" value="1"/>
</dbReference>
<dbReference type="EMBL" id="QTJR01000006">
    <property type="protein sequence ID" value="RDY67195.1"/>
    <property type="molecule type" value="Genomic_DNA"/>
</dbReference>
<dbReference type="PROSITE" id="PS50110">
    <property type="entry name" value="RESPONSE_REGULATORY"/>
    <property type="match status" value="1"/>
</dbReference>
<dbReference type="AlphaFoldDB" id="A0A3D8VD32"/>
<dbReference type="GO" id="GO:0005886">
    <property type="term" value="C:plasma membrane"/>
    <property type="evidence" value="ECO:0007669"/>
    <property type="project" value="UniProtKB-ARBA"/>
</dbReference>
<accession>A0A3D8VD32</accession>
<keyword evidence="10" id="KW-1185">Reference proteome</keyword>
<dbReference type="SUPFAM" id="SSF47384">
    <property type="entry name" value="Homodimeric domain of signal transducing histidine kinase"/>
    <property type="match status" value="1"/>
</dbReference>
<evidence type="ECO:0000256" key="3">
    <source>
        <dbReference type="ARBA" id="ARBA00022553"/>
    </source>
</evidence>
<dbReference type="Gene3D" id="3.30.450.40">
    <property type="match status" value="2"/>
</dbReference>
<proteinExistence type="predicted"/>
<dbReference type="InterPro" id="IPR036097">
    <property type="entry name" value="HisK_dim/P_sf"/>
</dbReference>
<dbReference type="InterPro" id="IPR005467">
    <property type="entry name" value="His_kinase_dom"/>
</dbReference>
<keyword evidence="4" id="KW-0808">Transferase</keyword>
<feature type="modified residue" description="4-aspartylphosphate" evidence="6">
    <location>
        <position position="686"/>
    </location>
</feature>
<dbReference type="Pfam" id="PF02518">
    <property type="entry name" value="HATPase_c"/>
    <property type="match status" value="1"/>
</dbReference>
<dbReference type="SMART" id="SM00448">
    <property type="entry name" value="REC"/>
    <property type="match status" value="1"/>
</dbReference>
<comment type="caution">
    <text evidence="9">The sequence shown here is derived from an EMBL/GenBank/DDBJ whole genome shotgun (WGS) entry which is preliminary data.</text>
</comment>
<dbReference type="Pfam" id="PF00072">
    <property type="entry name" value="Response_reg"/>
    <property type="match status" value="1"/>
</dbReference>
<dbReference type="Gene3D" id="3.30.565.10">
    <property type="entry name" value="Histidine kinase-like ATPase, C-terminal domain"/>
    <property type="match status" value="1"/>
</dbReference>
<evidence type="ECO:0000259" key="7">
    <source>
        <dbReference type="PROSITE" id="PS50109"/>
    </source>
</evidence>
<evidence type="ECO:0000256" key="5">
    <source>
        <dbReference type="ARBA" id="ARBA00022777"/>
    </source>
</evidence>
<feature type="domain" description="Response regulatory" evidence="8">
    <location>
        <begin position="637"/>
        <end position="753"/>
    </location>
</feature>
<dbReference type="Pfam" id="PF00512">
    <property type="entry name" value="HisKA"/>
    <property type="match status" value="1"/>
</dbReference>
<dbReference type="GO" id="GO:0000155">
    <property type="term" value="F:phosphorelay sensor kinase activity"/>
    <property type="evidence" value="ECO:0007669"/>
    <property type="project" value="InterPro"/>
</dbReference>
<evidence type="ECO:0000256" key="1">
    <source>
        <dbReference type="ARBA" id="ARBA00000085"/>
    </source>
</evidence>
<dbReference type="Gene3D" id="3.40.50.2300">
    <property type="match status" value="1"/>
</dbReference>
<dbReference type="Proteomes" id="UP000256829">
    <property type="component" value="Unassembled WGS sequence"/>
</dbReference>
<dbReference type="InterPro" id="IPR036890">
    <property type="entry name" value="HATPase_C_sf"/>
</dbReference>
<dbReference type="SMART" id="SM00065">
    <property type="entry name" value="GAF"/>
    <property type="match status" value="2"/>
</dbReference>
<evidence type="ECO:0000313" key="9">
    <source>
        <dbReference type="EMBL" id="RDY67195.1"/>
    </source>
</evidence>
<organism evidence="9 10">
    <name type="scientific">Lysobacter soli</name>
    <dbReference type="NCBI Taxonomy" id="453783"/>
    <lineage>
        <taxon>Bacteria</taxon>
        <taxon>Pseudomonadati</taxon>
        <taxon>Pseudomonadota</taxon>
        <taxon>Gammaproteobacteria</taxon>
        <taxon>Lysobacterales</taxon>
        <taxon>Lysobacteraceae</taxon>
        <taxon>Lysobacter</taxon>
    </lineage>
</organism>
<reference evidence="9 10" key="1">
    <citation type="submission" date="2018-08" db="EMBL/GenBank/DDBJ databases">
        <title>Lysobacter soli KCTC 22011, whole genome shotgun sequence.</title>
        <authorList>
            <person name="Zhang X."/>
            <person name="Feng G."/>
            <person name="Zhu H."/>
        </authorList>
    </citation>
    <scope>NUCLEOTIDE SEQUENCE [LARGE SCALE GENOMIC DNA]</scope>
    <source>
        <strain evidence="9 10">KCTC 22011</strain>
    </source>
</reference>
<dbReference type="SMART" id="SM00387">
    <property type="entry name" value="HATPase_c"/>
    <property type="match status" value="1"/>
</dbReference>
<comment type="catalytic activity">
    <reaction evidence="1">
        <text>ATP + protein L-histidine = ADP + protein N-phospho-L-histidine.</text>
        <dbReference type="EC" id="2.7.13.3"/>
    </reaction>
</comment>
<dbReference type="SUPFAM" id="SSF55781">
    <property type="entry name" value="GAF domain-like"/>
    <property type="match status" value="2"/>
</dbReference>
<dbReference type="RefSeq" id="WP_115842566.1">
    <property type="nucleotide sequence ID" value="NZ_CP183976.1"/>
</dbReference>
<dbReference type="InterPro" id="IPR011006">
    <property type="entry name" value="CheY-like_superfamily"/>
</dbReference>
<dbReference type="CDD" id="cd17580">
    <property type="entry name" value="REC_2_DhkD-like"/>
    <property type="match status" value="1"/>
</dbReference>
<dbReference type="InterPro" id="IPR029016">
    <property type="entry name" value="GAF-like_dom_sf"/>
</dbReference>
<dbReference type="PANTHER" id="PTHR43547">
    <property type="entry name" value="TWO-COMPONENT HISTIDINE KINASE"/>
    <property type="match status" value="1"/>
</dbReference>
<dbReference type="Gene3D" id="1.10.287.130">
    <property type="match status" value="1"/>
</dbReference>
<dbReference type="SUPFAM" id="SSF55874">
    <property type="entry name" value="ATPase domain of HSP90 chaperone/DNA topoisomerase II/histidine kinase"/>
    <property type="match status" value="1"/>
</dbReference>
<dbReference type="InterPro" id="IPR004358">
    <property type="entry name" value="Sig_transdc_His_kin-like_C"/>
</dbReference>
<dbReference type="PROSITE" id="PS50109">
    <property type="entry name" value="HIS_KIN"/>
    <property type="match status" value="1"/>
</dbReference>
<dbReference type="EC" id="2.7.13.3" evidence="2"/>
<dbReference type="SUPFAM" id="SSF52172">
    <property type="entry name" value="CheY-like"/>
    <property type="match status" value="1"/>
</dbReference>
<evidence type="ECO:0000256" key="4">
    <source>
        <dbReference type="ARBA" id="ARBA00022679"/>
    </source>
</evidence>
<evidence type="ECO:0000313" key="10">
    <source>
        <dbReference type="Proteomes" id="UP000256829"/>
    </source>
</evidence>
<evidence type="ECO:0000256" key="6">
    <source>
        <dbReference type="PROSITE-ProRule" id="PRU00169"/>
    </source>
</evidence>
<sequence length="757" mass="82186">MTTPYGQQLAPSATPAPSDAAPLTATQLADTVLLHQISAELISQEDGGVIYRKLVDAAMAIMRSDFGSLQVLETGAHGPQLRLMVARGFPAEAEQFWGVVRSTSTCSSGSALRLGERFMCSDVTADPSTSEEDLAMYRRVGLVAVQATPLVTRGGRLLGMLSTHWRSPYRPTADQFRLFDILVRQAADLLERSQTEAELREREAWMTGQKEAMQAAMDGEPLPTSLGILVRTATHELDDGVRAAFYLVDPEGKRLNHVVGMGNEYAKEVSGFLIGPESLACGLAASTGTPVLTSDVREEPRWEPWRWLAERFGYRACWSFPIHTAAGTFVGTFALYWPVPCEATPRHIELVGRLTQTAAIIISRDSEATARRRTAAALRESEAALRDAARRKDEFLAMLAHELRNPIAAIRNASYLLLNSPDAVSTSRCSALIDRQVTLLTDLVNDLLDVSRITRGLITLRQEPCDLQSVAHHALASLQPMIGSKGHELELVATGEPVRVVGDPGRLEQIALNLIGNAVKYTDPGGRIRVAVGVEDGNAELRVSDNGIGMSREVTERVFDLFAQAERGLARSQGGLGVGLTIVKQLVELHGGTVRAQSDGPGQGSEFIVRLPLRSRDAVDDTAADEPSRAGSLVARRILVVDDREDYADSLAVLLEIQGALVRTARDGTGALDLIHAWRPEIVLLDLGLPDIDGFEVARRVRHAPGGDAVHLIAISGYGQPDDVKRALEAGFDRHFIKPVEIAELMQWLQASSRVST</sequence>
<evidence type="ECO:0000259" key="8">
    <source>
        <dbReference type="PROSITE" id="PS50110"/>
    </source>
</evidence>
<feature type="domain" description="Histidine kinase" evidence="7">
    <location>
        <begin position="398"/>
        <end position="615"/>
    </location>
</feature>
<protein>
    <recommendedName>
        <fullName evidence="2">histidine kinase</fullName>
        <ecNumber evidence="2">2.7.13.3</ecNumber>
    </recommendedName>
</protein>
<dbReference type="PRINTS" id="PR00344">
    <property type="entry name" value="BCTRLSENSOR"/>
</dbReference>
<dbReference type="InterPro" id="IPR001789">
    <property type="entry name" value="Sig_transdc_resp-reg_receiver"/>
</dbReference>
<evidence type="ECO:0000256" key="2">
    <source>
        <dbReference type="ARBA" id="ARBA00012438"/>
    </source>
</evidence>
<dbReference type="InterPro" id="IPR003661">
    <property type="entry name" value="HisK_dim/P_dom"/>
</dbReference>
<keyword evidence="5" id="KW-0418">Kinase</keyword>
<dbReference type="CDD" id="cd00082">
    <property type="entry name" value="HisKA"/>
    <property type="match status" value="1"/>
</dbReference>
<name>A0A3D8VD32_9GAMM</name>